<feature type="region of interest" description="Disordered" evidence="1">
    <location>
        <begin position="221"/>
        <end position="250"/>
    </location>
</feature>
<feature type="compositionally biased region" description="Low complexity" evidence="1">
    <location>
        <begin position="227"/>
        <end position="250"/>
    </location>
</feature>
<reference evidence="2" key="1">
    <citation type="submission" date="2020-02" db="EMBL/GenBank/DDBJ databases">
        <authorList>
            <person name="Meier V. D."/>
        </authorList>
    </citation>
    <scope>NUCLEOTIDE SEQUENCE</scope>
    <source>
        <strain evidence="2">AVDCRST_MAG68</strain>
    </source>
</reference>
<accession>A0A6J4LPD2</accession>
<proteinExistence type="predicted"/>
<organism evidence="2">
    <name type="scientific">uncultured Gemmatimonadota bacterium</name>
    <dbReference type="NCBI Taxonomy" id="203437"/>
    <lineage>
        <taxon>Bacteria</taxon>
        <taxon>Pseudomonadati</taxon>
        <taxon>Gemmatimonadota</taxon>
        <taxon>environmental samples</taxon>
    </lineage>
</organism>
<evidence type="ECO:0000256" key="1">
    <source>
        <dbReference type="SAM" id="MobiDB-lite"/>
    </source>
</evidence>
<dbReference type="AlphaFoldDB" id="A0A6J4LPD2"/>
<dbReference type="EMBL" id="CADCTW010000133">
    <property type="protein sequence ID" value="CAA9337206.1"/>
    <property type="molecule type" value="Genomic_DNA"/>
</dbReference>
<gene>
    <name evidence="2" type="ORF">AVDCRST_MAG68-3420</name>
</gene>
<protein>
    <submittedName>
        <fullName evidence="2">Uncharacterized protein</fullName>
    </submittedName>
</protein>
<sequence>MPKARARDPVRLPWPLSRQRLGLRLVRLAPAPAGGPPLLPLRAPSPRVRRRGKHRVIDPGRIPTHSTTPQGRRTGPDVMQLHGLTGRGVSSARQGRSRSAVASGLYRPLGVHPRSECEAALHRAAPPVRARVLALSCSQPPGPRIQLQGSCRFLCRREGVRVPQLRVFRAGRNAGLCEPRAAWLAELPQDRPLAHEAARVLGMRGRMSAAQDCRATPIVRRSHVSARESSSAATASRPVSSAASARSGAQTAAACANARAVRRLP</sequence>
<feature type="region of interest" description="Disordered" evidence="1">
    <location>
        <begin position="57"/>
        <end position="77"/>
    </location>
</feature>
<evidence type="ECO:0000313" key="2">
    <source>
        <dbReference type="EMBL" id="CAA9337206.1"/>
    </source>
</evidence>
<name>A0A6J4LPD2_9BACT</name>